<dbReference type="EMBL" id="LS974619">
    <property type="protein sequence ID" value="CAG7881180.1"/>
    <property type="molecule type" value="Genomic_DNA"/>
</dbReference>
<sequence>METREMNCFMSICDYTVIPRSLGTNAELNYTIHNYLTYGSRYLNVKTFDLIPKLRSDVPMNLPTR</sequence>
<dbReference type="Gramene" id="A03p25200.2_BraZ1">
    <property type="protein sequence ID" value="A03p25200.2_BraZ1.CDS"/>
    <property type="gene ID" value="A03g25200.2_BraZ1"/>
</dbReference>
<accession>A0A3P6A8E4</accession>
<evidence type="ECO:0000313" key="3">
    <source>
        <dbReference type="EMBL" id="VDC80528.1"/>
    </source>
</evidence>
<name>A0A3P6A8E4_BRACM</name>
<evidence type="ECO:0000313" key="2">
    <source>
        <dbReference type="EMBL" id="CAG7881180.1"/>
    </source>
</evidence>
<evidence type="ECO:0000313" key="4">
    <source>
        <dbReference type="EMBL" id="VDC80531.1"/>
    </source>
</evidence>
<organism evidence="3">
    <name type="scientific">Brassica campestris</name>
    <name type="common">Field mustard</name>
    <dbReference type="NCBI Taxonomy" id="3711"/>
    <lineage>
        <taxon>Eukaryota</taxon>
        <taxon>Viridiplantae</taxon>
        <taxon>Streptophyta</taxon>
        <taxon>Embryophyta</taxon>
        <taxon>Tracheophyta</taxon>
        <taxon>Spermatophyta</taxon>
        <taxon>Magnoliopsida</taxon>
        <taxon>eudicotyledons</taxon>
        <taxon>Gunneridae</taxon>
        <taxon>Pentapetalae</taxon>
        <taxon>rosids</taxon>
        <taxon>malvids</taxon>
        <taxon>Brassicales</taxon>
        <taxon>Brassicaceae</taxon>
        <taxon>Brassiceae</taxon>
        <taxon>Brassica</taxon>
    </lineage>
</organism>
<reference evidence="3" key="1">
    <citation type="submission" date="2018-11" db="EMBL/GenBank/DDBJ databases">
        <authorList>
            <consortium name="Genoscope - CEA"/>
            <person name="William W."/>
        </authorList>
    </citation>
    <scope>NUCLEOTIDE SEQUENCE</scope>
</reference>
<dbReference type="EMBL" id="LR031572">
    <property type="protein sequence ID" value="VDC80528.1"/>
    <property type="molecule type" value="Genomic_DNA"/>
</dbReference>
<dbReference type="Gramene" id="A03p25230.2_BraZ1">
    <property type="protein sequence ID" value="A03p25230.2_BraZ1.CDS"/>
    <property type="gene ID" value="A03g25230.2_BraZ1"/>
</dbReference>
<dbReference type="AlphaFoldDB" id="A0A3P6A8E4"/>
<dbReference type="EMBL" id="LR031572">
    <property type="protein sequence ID" value="VDC80531.1"/>
    <property type="molecule type" value="Genomic_DNA"/>
</dbReference>
<evidence type="ECO:0000313" key="1">
    <source>
        <dbReference type="EMBL" id="CAG7881177.1"/>
    </source>
</evidence>
<dbReference type="EMBL" id="LS974619">
    <property type="protein sequence ID" value="CAG7881177.1"/>
    <property type="molecule type" value="Genomic_DNA"/>
</dbReference>
<proteinExistence type="predicted"/>
<gene>
    <name evidence="3" type="ORF">BRAA03T11746Z</name>
    <name evidence="4" type="ORF">BRAA03T11749Z</name>
    <name evidence="1" type="ORF">BRAPAZ1V2_A03P25200.2</name>
    <name evidence="2" type="ORF">BRAPAZ1V2_A03P25230.2</name>
</gene>
<protein>
    <submittedName>
        <fullName evidence="1">Uncharacterized protein</fullName>
    </submittedName>
</protein>
<dbReference type="Proteomes" id="UP000694005">
    <property type="component" value="Chromosome A03"/>
</dbReference>